<reference evidence="7" key="1">
    <citation type="journal article" date="2019" name="Science">
        <title>Mutation of a bHLH transcription factor allowed almond domestication.</title>
        <authorList>
            <person name="Sanchez-Perez R."/>
            <person name="Pavan S."/>
            <person name="Mazzeo R."/>
            <person name="Moldovan C."/>
            <person name="Aiese Cigliano R."/>
            <person name="Del Cueto J."/>
            <person name="Ricciardi F."/>
            <person name="Lotti C."/>
            <person name="Ricciardi L."/>
            <person name="Dicenta F."/>
            <person name="Lopez-Marques R.L."/>
            <person name="Lindberg Moller B."/>
        </authorList>
    </citation>
    <scope>NUCLEOTIDE SEQUENCE</scope>
</reference>
<keyword evidence="3 6" id="KW-0812">Transmembrane</keyword>
<evidence type="ECO:0000256" key="5">
    <source>
        <dbReference type="ARBA" id="ARBA00023136"/>
    </source>
</evidence>
<organism evidence="7">
    <name type="scientific">Prunus dulcis</name>
    <name type="common">Almond</name>
    <name type="synonym">Amygdalus dulcis</name>
    <dbReference type="NCBI Taxonomy" id="3755"/>
    <lineage>
        <taxon>Eukaryota</taxon>
        <taxon>Viridiplantae</taxon>
        <taxon>Streptophyta</taxon>
        <taxon>Embryophyta</taxon>
        <taxon>Tracheophyta</taxon>
        <taxon>Spermatophyta</taxon>
        <taxon>Magnoliopsida</taxon>
        <taxon>eudicotyledons</taxon>
        <taxon>Gunneridae</taxon>
        <taxon>Pentapetalae</taxon>
        <taxon>rosids</taxon>
        <taxon>fabids</taxon>
        <taxon>Rosales</taxon>
        <taxon>Rosaceae</taxon>
        <taxon>Amygdaloideae</taxon>
        <taxon>Amygdaleae</taxon>
        <taxon>Prunus</taxon>
    </lineage>
</organism>
<comment type="similarity">
    <text evidence="2">Belongs to the UPF0496 family.</text>
</comment>
<evidence type="ECO:0000256" key="2">
    <source>
        <dbReference type="ARBA" id="ARBA00009074"/>
    </source>
</evidence>
<dbReference type="PANTHER" id="PTHR31113:SF6">
    <property type="entry name" value="UPF0496 PROTEIN 3"/>
    <property type="match status" value="1"/>
</dbReference>
<dbReference type="PANTHER" id="PTHR31113">
    <property type="entry name" value="UPF0496 PROTEIN 3-RELATED"/>
    <property type="match status" value="1"/>
</dbReference>
<evidence type="ECO:0000256" key="4">
    <source>
        <dbReference type="ARBA" id="ARBA00022989"/>
    </source>
</evidence>
<dbReference type="InterPro" id="IPR007749">
    <property type="entry name" value="DUF677"/>
</dbReference>
<evidence type="ECO:0000256" key="6">
    <source>
        <dbReference type="SAM" id="Phobius"/>
    </source>
</evidence>
<keyword evidence="5 6" id="KW-0472">Membrane</keyword>
<sequence>IGTKALAKLPNNSYKPSRALQAPEFKVYIYVSYKQQQNEIIEIHRFTRLQWGKELVRASENLFPVLLAFSFVILMAKWACNGWVGLVYCFGAEPGPTRPTTSMGVDVTEEYANAFRTESYLDFWTRVVALSNGDSTKSNKRMPMESTTAARLPSYRLFAEHLLDPDQPMVARILTMAPNHPTLISDYFTQTADASILCGLLLKDIDRTRVKYRSIKTSLQSLNDRSTPETLTRLTKLTSALSLIRIQAIQAGCSNLLKRLESTRNKARAKLRLANKLRAGSAIFLVALTASLSVIVVTHALALVVAMPAFIAASLDLASARKLARMAAQLDAATKGTYILNRDLETVSRLVARLNDEIEHMHGMVTFWVGRGEDWSQASGEVGRQLKKNDCSFRQQLDELEEHLYLCFMTINRARNLVVKEILDPGHTHSTQ</sequence>
<keyword evidence="4 6" id="KW-1133">Transmembrane helix</keyword>
<accession>A0A4Y1R2I5</accession>
<gene>
    <name evidence="7" type="ORF">Prudu_007684</name>
</gene>
<comment type="subcellular location">
    <subcellularLocation>
        <location evidence="1">Membrane</location>
    </subcellularLocation>
</comment>
<evidence type="ECO:0000256" key="1">
    <source>
        <dbReference type="ARBA" id="ARBA00004370"/>
    </source>
</evidence>
<feature type="non-terminal residue" evidence="7">
    <location>
        <position position="1"/>
    </location>
</feature>
<name>A0A4Y1R2I5_PRUDU</name>
<proteinExistence type="inferred from homology"/>
<protein>
    <submittedName>
        <fullName evidence="7">Uncharacterized protein</fullName>
    </submittedName>
</protein>
<feature type="transmembrane region" description="Helical" evidence="6">
    <location>
        <begin position="277"/>
        <end position="295"/>
    </location>
</feature>
<evidence type="ECO:0000313" key="7">
    <source>
        <dbReference type="EMBL" id="BBG98315.1"/>
    </source>
</evidence>
<dbReference type="GO" id="GO:0016020">
    <property type="term" value="C:membrane"/>
    <property type="evidence" value="ECO:0007669"/>
    <property type="project" value="UniProtKB-SubCell"/>
</dbReference>
<evidence type="ECO:0000256" key="3">
    <source>
        <dbReference type="ARBA" id="ARBA00022692"/>
    </source>
</evidence>
<dbReference type="EMBL" id="AP019298">
    <property type="protein sequence ID" value="BBG98315.1"/>
    <property type="molecule type" value="Genomic_DNA"/>
</dbReference>
<dbReference type="AlphaFoldDB" id="A0A4Y1R2I5"/>
<dbReference type="Pfam" id="PF05055">
    <property type="entry name" value="DUF677"/>
    <property type="match status" value="1"/>
</dbReference>